<evidence type="ECO:0000313" key="9">
    <source>
        <dbReference type="Proteomes" id="UP000886885"/>
    </source>
</evidence>
<sequence length="403" mass="44060">MVGICCGVAGERETAAPVEPSSRASRRKRLELRPLKLVTEVAVPPLSTLDITPAKRQKMELLPIPLSRDSGNAVENCKTIEENKNHSISNTSKSESVKLEEEASKFGMTSVRGRRRDMEDAVSIHTSFTTKNTSFFGVFDGHGCSHVAMRCRDRLHEIVKEEVEGFKEEEESVEWKETMKISFIKMDKEVENCFVEGDNSSNCRCELQTPQCDAVGSTAVVAVVTPEKIIVSNCGDSRAVLCRNGDAIPLSSDHKPDRPDELLRIQEAGGRVIYWDGPRVLGVLAMSRAIGDNYLKPYVIPEPDVTLTERTAEDEFLILASDGLWDVVPNDTACGVVRTCLRARKPPSPPGSPGSDAAVAGAAIESSDKSCSDASVLLTRLALARHSTDNVSVVVVDLRRNQH</sequence>
<accession>A0A8X7YZD6</accession>
<evidence type="ECO:0000256" key="4">
    <source>
        <dbReference type="ARBA" id="ARBA00022842"/>
    </source>
</evidence>
<dbReference type="InterPro" id="IPR000222">
    <property type="entry name" value="PP2C_BS"/>
</dbReference>
<dbReference type="GO" id="GO:0004722">
    <property type="term" value="F:protein serine/threonine phosphatase activity"/>
    <property type="evidence" value="ECO:0007669"/>
    <property type="project" value="UniProtKB-EC"/>
</dbReference>
<dbReference type="PANTHER" id="PTHR47992">
    <property type="entry name" value="PROTEIN PHOSPHATASE"/>
    <property type="match status" value="1"/>
</dbReference>
<evidence type="ECO:0000256" key="3">
    <source>
        <dbReference type="ARBA" id="ARBA00013081"/>
    </source>
</evidence>
<organism evidence="8 9">
    <name type="scientific">Populus tomentosa</name>
    <name type="common">Chinese white poplar</name>
    <dbReference type="NCBI Taxonomy" id="118781"/>
    <lineage>
        <taxon>Eukaryota</taxon>
        <taxon>Viridiplantae</taxon>
        <taxon>Streptophyta</taxon>
        <taxon>Embryophyta</taxon>
        <taxon>Tracheophyta</taxon>
        <taxon>Spermatophyta</taxon>
        <taxon>Magnoliopsida</taxon>
        <taxon>eudicotyledons</taxon>
        <taxon>Gunneridae</taxon>
        <taxon>Pentapetalae</taxon>
        <taxon>rosids</taxon>
        <taxon>fabids</taxon>
        <taxon>Malpighiales</taxon>
        <taxon>Salicaceae</taxon>
        <taxon>Saliceae</taxon>
        <taxon>Populus</taxon>
    </lineage>
</organism>
<keyword evidence="5" id="KW-0464">Manganese</keyword>
<name>A0A8X7YZD6_POPTO</name>
<dbReference type="Proteomes" id="UP000886885">
    <property type="component" value="Chromosome 10A"/>
</dbReference>
<keyword evidence="4" id="KW-0460">Magnesium</keyword>
<dbReference type="Pfam" id="PF00481">
    <property type="entry name" value="PP2C"/>
    <property type="match status" value="1"/>
</dbReference>
<reference evidence="8" key="1">
    <citation type="journal article" date="2020" name="bioRxiv">
        <title>Hybrid origin of Populus tomentosa Carr. identified through genome sequencing and phylogenomic analysis.</title>
        <authorList>
            <person name="An X."/>
            <person name="Gao K."/>
            <person name="Chen Z."/>
            <person name="Li J."/>
            <person name="Yang X."/>
            <person name="Yang X."/>
            <person name="Zhou J."/>
            <person name="Guo T."/>
            <person name="Zhao T."/>
            <person name="Huang S."/>
            <person name="Miao D."/>
            <person name="Khan W.U."/>
            <person name="Rao P."/>
            <person name="Ye M."/>
            <person name="Lei B."/>
            <person name="Liao W."/>
            <person name="Wang J."/>
            <person name="Ji L."/>
            <person name="Li Y."/>
            <person name="Guo B."/>
            <person name="Mustafa N.S."/>
            <person name="Li S."/>
            <person name="Yun Q."/>
            <person name="Keller S.R."/>
            <person name="Mao J."/>
            <person name="Zhang R."/>
            <person name="Strauss S.H."/>
        </authorList>
    </citation>
    <scope>NUCLEOTIDE SEQUENCE</scope>
    <source>
        <strain evidence="8">GM15</strain>
        <tissue evidence="8">Leaf</tissue>
    </source>
</reference>
<dbReference type="GO" id="GO:0043169">
    <property type="term" value="F:cation binding"/>
    <property type="evidence" value="ECO:0007669"/>
    <property type="project" value="InterPro"/>
</dbReference>
<evidence type="ECO:0000313" key="8">
    <source>
        <dbReference type="EMBL" id="KAG6760184.1"/>
    </source>
</evidence>
<comment type="cofactor">
    <cofactor evidence="2">
        <name>Mg(2+)</name>
        <dbReference type="ChEBI" id="CHEBI:18420"/>
    </cofactor>
</comment>
<evidence type="ECO:0000256" key="1">
    <source>
        <dbReference type="ARBA" id="ARBA00001936"/>
    </source>
</evidence>
<dbReference type="OrthoDB" id="10264738at2759"/>
<dbReference type="SMART" id="SM00332">
    <property type="entry name" value="PP2Cc"/>
    <property type="match status" value="1"/>
</dbReference>
<keyword evidence="9" id="KW-1185">Reference proteome</keyword>
<feature type="domain" description="PPM-type phosphatase" evidence="7">
    <location>
        <begin position="105"/>
        <end position="398"/>
    </location>
</feature>
<comment type="similarity">
    <text evidence="6">Belongs to the PP2C family.</text>
</comment>
<dbReference type="PROSITE" id="PS51746">
    <property type="entry name" value="PPM_2"/>
    <property type="match status" value="1"/>
</dbReference>
<dbReference type="CDD" id="cd00143">
    <property type="entry name" value="PP2Cc"/>
    <property type="match status" value="1"/>
</dbReference>
<proteinExistence type="inferred from homology"/>
<protein>
    <recommendedName>
        <fullName evidence="3">protein-serine/threonine phosphatase</fullName>
        <ecNumber evidence="3">3.1.3.16</ecNumber>
    </recommendedName>
</protein>
<evidence type="ECO:0000256" key="2">
    <source>
        <dbReference type="ARBA" id="ARBA00001946"/>
    </source>
</evidence>
<keyword evidence="6" id="KW-0904">Protein phosphatase</keyword>
<comment type="caution">
    <text evidence="8">The sequence shown here is derived from an EMBL/GenBank/DDBJ whole genome shotgun (WGS) entry which is preliminary data.</text>
</comment>
<dbReference type="FunFam" id="3.60.40.10:FF:000291">
    <property type="entry name" value="Protein phosphatase 2C 50"/>
    <property type="match status" value="1"/>
</dbReference>
<dbReference type="InterPro" id="IPR015655">
    <property type="entry name" value="PP2C"/>
</dbReference>
<comment type="cofactor">
    <cofactor evidence="1">
        <name>Mn(2+)</name>
        <dbReference type="ChEBI" id="CHEBI:29035"/>
    </cofactor>
</comment>
<dbReference type="EC" id="3.1.3.16" evidence="3"/>
<dbReference type="AlphaFoldDB" id="A0A8X7YZD6"/>
<dbReference type="EMBL" id="JAAWWB010000019">
    <property type="protein sequence ID" value="KAG6760184.1"/>
    <property type="molecule type" value="Genomic_DNA"/>
</dbReference>
<evidence type="ECO:0000259" key="7">
    <source>
        <dbReference type="PROSITE" id="PS51746"/>
    </source>
</evidence>
<keyword evidence="6" id="KW-0378">Hydrolase</keyword>
<dbReference type="InterPro" id="IPR001932">
    <property type="entry name" value="PPM-type_phosphatase-like_dom"/>
</dbReference>
<dbReference type="PROSITE" id="PS01032">
    <property type="entry name" value="PPM_1"/>
    <property type="match status" value="1"/>
</dbReference>
<evidence type="ECO:0000256" key="6">
    <source>
        <dbReference type="RuleBase" id="RU003465"/>
    </source>
</evidence>
<gene>
    <name evidence="8" type="ORF">POTOM_036687</name>
</gene>
<evidence type="ECO:0000256" key="5">
    <source>
        <dbReference type="ARBA" id="ARBA00023211"/>
    </source>
</evidence>